<dbReference type="InterPro" id="IPR028184">
    <property type="entry name" value="VGLL4"/>
</dbReference>
<evidence type="ECO:0008006" key="4">
    <source>
        <dbReference type="Google" id="ProtNLM"/>
    </source>
</evidence>
<dbReference type="Proteomes" id="UP001378592">
    <property type="component" value="Unassembled WGS sequence"/>
</dbReference>
<dbReference type="AlphaFoldDB" id="A0AAN9V9Z6"/>
<evidence type="ECO:0000313" key="2">
    <source>
        <dbReference type="EMBL" id="KAK7794338.1"/>
    </source>
</evidence>
<feature type="compositionally biased region" description="Polar residues" evidence="1">
    <location>
        <begin position="163"/>
        <end position="177"/>
    </location>
</feature>
<dbReference type="EMBL" id="JAZDUA010000337">
    <property type="protein sequence ID" value="KAK7794338.1"/>
    <property type="molecule type" value="Genomic_DNA"/>
</dbReference>
<feature type="compositionally biased region" description="Pro residues" evidence="1">
    <location>
        <begin position="77"/>
        <end position="90"/>
    </location>
</feature>
<feature type="compositionally biased region" description="Low complexity" evidence="1">
    <location>
        <begin position="67"/>
        <end position="76"/>
    </location>
</feature>
<dbReference type="SMART" id="SM00711">
    <property type="entry name" value="TDU"/>
    <property type="match status" value="2"/>
</dbReference>
<keyword evidence="3" id="KW-1185">Reference proteome</keyword>
<sequence>METTESPLDVLSRAATMIKDSSPDVAGGAAAGAEEEAAADARPRAHKELPTARWRRERRGRERPSARPRAAHAPLPASAPAPAPEAPHAPAPAAQESATAASFPVRSSPPSPEVLVARTAPDTPLDMSTRARCSPPPYSSQTAPPRPSVITCAPAATAPSSANHSWNQQQENSGSNRQGHRRELLSGMCDPVIDEHFRRSLGKDYLSVFSDEANDVSGVTDVNDNNANSGNSITVTGLSVDDHFAKALGDTWVKLQEQSAAETTSRSTPVSSLGRDKKPVVLPQQQQQPPRGLVSI</sequence>
<evidence type="ECO:0000313" key="3">
    <source>
        <dbReference type="Proteomes" id="UP001378592"/>
    </source>
</evidence>
<feature type="compositionally biased region" description="Basic and acidic residues" evidence="1">
    <location>
        <begin position="39"/>
        <end position="50"/>
    </location>
</feature>
<gene>
    <name evidence="2" type="ORF">R5R35_011273</name>
</gene>
<name>A0AAN9V9Z6_9ORTH</name>
<dbReference type="PANTHER" id="PTHR17604">
    <property type="entry name" value="TRANSCRIPTION COFACTOR VESTIGIAL-LIKE PROTEIN 4"/>
    <property type="match status" value="1"/>
</dbReference>
<feature type="compositionally biased region" description="Polar residues" evidence="1">
    <location>
        <begin position="258"/>
        <end position="271"/>
    </location>
</feature>
<dbReference type="GO" id="GO:0045892">
    <property type="term" value="P:negative regulation of DNA-templated transcription"/>
    <property type="evidence" value="ECO:0007669"/>
    <property type="project" value="TreeGrafter"/>
</dbReference>
<feature type="compositionally biased region" description="Low complexity" evidence="1">
    <location>
        <begin position="91"/>
        <end position="102"/>
    </location>
</feature>
<comment type="caution">
    <text evidence="2">The sequence shown here is derived from an EMBL/GenBank/DDBJ whole genome shotgun (WGS) entry which is preliminary data.</text>
</comment>
<accession>A0AAN9V9Z6</accession>
<organism evidence="2 3">
    <name type="scientific">Gryllus longicercus</name>
    <dbReference type="NCBI Taxonomy" id="2509291"/>
    <lineage>
        <taxon>Eukaryota</taxon>
        <taxon>Metazoa</taxon>
        <taxon>Ecdysozoa</taxon>
        <taxon>Arthropoda</taxon>
        <taxon>Hexapoda</taxon>
        <taxon>Insecta</taxon>
        <taxon>Pterygota</taxon>
        <taxon>Neoptera</taxon>
        <taxon>Polyneoptera</taxon>
        <taxon>Orthoptera</taxon>
        <taxon>Ensifera</taxon>
        <taxon>Gryllidea</taxon>
        <taxon>Grylloidea</taxon>
        <taxon>Gryllidae</taxon>
        <taxon>Gryllinae</taxon>
        <taxon>Gryllus</taxon>
    </lineage>
</organism>
<dbReference type="GO" id="GO:0001223">
    <property type="term" value="F:transcription coactivator binding"/>
    <property type="evidence" value="ECO:0007669"/>
    <property type="project" value="TreeGrafter"/>
</dbReference>
<feature type="compositionally biased region" description="Low complexity" evidence="1">
    <location>
        <begin position="151"/>
        <end position="162"/>
    </location>
</feature>
<protein>
    <recommendedName>
        <fullName evidence="4">Transcription cofactor vestigial-like protein 4</fullName>
    </recommendedName>
</protein>
<reference evidence="2 3" key="1">
    <citation type="submission" date="2024-03" db="EMBL/GenBank/DDBJ databases">
        <title>The genome assembly and annotation of the cricket Gryllus longicercus Weissman &amp; Gray.</title>
        <authorList>
            <person name="Szrajer S."/>
            <person name="Gray D."/>
            <person name="Ylla G."/>
        </authorList>
    </citation>
    <scope>NUCLEOTIDE SEQUENCE [LARGE SCALE GENOMIC DNA]</scope>
    <source>
        <strain evidence="2">DAG 2021-001</strain>
        <tissue evidence="2">Whole body minus gut</tissue>
    </source>
</reference>
<feature type="region of interest" description="Disordered" evidence="1">
    <location>
        <begin position="258"/>
        <end position="296"/>
    </location>
</feature>
<feature type="region of interest" description="Disordered" evidence="1">
    <location>
        <begin position="15"/>
        <end position="181"/>
    </location>
</feature>
<dbReference type="Pfam" id="PF15245">
    <property type="entry name" value="VGLL4"/>
    <property type="match status" value="1"/>
</dbReference>
<dbReference type="InterPro" id="IPR006627">
    <property type="entry name" value="TDU_repeat"/>
</dbReference>
<evidence type="ECO:0000256" key="1">
    <source>
        <dbReference type="SAM" id="MobiDB-lite"/>
    </source>
</evidence>
<proteinExistence type="predicted"/>
<dbReference type="PANTHER" id="PTHR17604:SF7">
    <property type="entry name" value="TONDU-DOMAIN-CONTAINING GROWTH INHIBITOR, ISOFORM A"/>
    <property type="match status" value="1"/>
</dbReference>